<evidence type="ECO:0000313" key="3">
    <source>
        <dbReference type="Proteomes" id="UP001218034"/>
    </source>
</evidence>
<dbReference type="Gene3D" id="1.10.10.580">
    <property type="entry name" value="Structural maintenance of chromosome 1. Chain E"/>
    <property type="match status" value="1"/>
</dbReference>
<evidence type="ECO:0000256" key="1">
    <source>
        <dbReference type="SAM" id="MobiDB-lite"/>
    </source>
</evidence>
<proteinExistence type="predicted"/>
<gene>
    <name evidence="2" type="primary">scpA</name>
    <name evidence="2" type="ORF">SVXNc_0921</name>
</gene>
<protein>
    <submittedName>
        <fullName evidence="2">Chromatin segregation and condensation protein Rec8/ScpA/Scc1, kleisin family</fullName>
    </submittedName>
</protein>
<name>A0ABY8CFC0_9ARCH</name>
<dbReference type="InterPro" id="IPR023093">
    <property type="entry name" value="ScpA-like_C"/>
</dbReference>
<dbReference type="RefSeq" id="WP_347721752.1">
    <property type="nucleotide sequence ID" value="NZ_CP104395.1"/>
</dbReference>
<reference evidence="2 3" key="1">
    <citation type="submission" date="2022-09" db="EMBL/GenBank/DDBJ databases">
        <title>Xylan utilization by haloarchaea-nanohaloarchaea associations.</title>
        <authorList>
            <person name="Yakimov M."/>
        </authorList>
    </citation>
    <scope>NUCLEOTIDE SEQUENCE [LARGE SCALE GENOMIC DNA]</scope>
    <source>
        <strain evidence="2 3">SVXNc</strain>
    </source>
</reference>
<dbReference type="GeneID" id="90590358"/>
<feature type="compositionally biased region" description="Basic and acidic residues" evidence="1">
    <location>
        <begin position="123"/>
        <end position="155"/>
    </location>
</feature>
<evidence type="ECO:0000313" key="2">
    <source>
        <dbReference type="EMBL" id="WEL19924.1"/>
    </source>
</evidence>
<accession>A0ABY8CFC0</accession>
<sequence>MENYNAETIKEQHWEETIDFLTKDMPADEIDIKVLAQRYREYIDTLKENDLAVSAKAIRVCSALLNLKAAITLDYEDEIPEQEQEPEPMDFEEEPGEEEELDLEEPPKLRMPPKPKPRRRMHKAELKDALRDAMEVKERREERREEREEMDHQFEFEEETIRDRIDSLYSKVTDLISSSSEKVRFSQLLDEKTSEEQIDKFMQVLTLENDRKVTCHQEEFLGELHVEPEDDEVAN</sequence>
<dbReference type="PANTHER" id="PTHR33969">
    <property type="entry name" value="SEGREGATION AND CONDENSATION PROTEIN A"/>
    <property type="match status" value="1"/>
</dbReference>
<feature type="compositionally biased region" description="Basic residues" evidence="1">
    <location>
        <begin position="111"/>
        <end position="122"/>
    </location>
</feature>
<dbReference type="InterPro" id="IPR003768">
    <property type="entry name" value="ScpA"/>
</dbReference>
<organism evidence="2 3">
    <name type="scientific">Candidatus Nanohalococcus occultus</name>
    <dbReference type="NCBI Taxonomy" id="2978047"/>
    <lineage>
        <taxon>Archaea</taxon>
        <taxon>Candidatus Nanohalarchaeota</taxon>
        <taxon>Candidatus Nanohalarchaeota incertae sedis</taxon>
        <taxon>Candidatus Nanohalococcus</taxon>
    </lineage>
</organism>
<dbReference type="PANTHER" id="PTHR33969:SF2">
    <property type="entry name" value="SEGREGATION AND CONDENSATION PROTEIN A"/>
    <property type="match status" value="1"/>
</dbReference>
<keyword evidence="3" id="KW-1185">Reference proteome</keyword>
<feature type="compositionally biased region" description="Acidic residues" evidence="1">
    <location>
        <begin position="79"/>
        <end position="104"/>
    </location>
</feature>
<dbReference type="Proteomes" id="UP001218034">
    <property type="component" value="Chromosome"/>
</dbReference>
<dbReference type="EMBL" id="CP104395">
    <property type="protein sequence ID" value="WEL19924.1"/>
    <property type="molecule type" value="Genomic_DNA"/>
</dbReference>
<feature type="region of interest" description="Disordered" evidence="1">
    <location>
        <begin position="79"/>
        <end position="155"/>
    </location>
</feature>